<dbReference type="EMBL" id="RDBM01000031">
    <property type="protein sequence ID" value="TXS31353.1"/>
    <property type="molecule type" value="Genomic_DNA"/>
</dbReference>
<dbReference type="CDD" id="cd02440">
    <property type="entry name" value="AdoMet_MTases"/>
    <property type="match status" value="1"/>
</dbReference>
<comment type="caution">
    <text evidence="2">The sequence shown here is derived from an EMBL/GenBank/DDBJ whole genome shotgun (WGS) entry which is preliminary data.</text>
</comment>
<protein>
    <submittedName>
        <fullName evidence="2">Class I SAM-dependent methyltransferase</fullName>
    </submittedName>
</protein>
<accession>A0A652L5K6</accession>
<sequence>MDGRLEELGALQAAFAGRAQIQQWARGAELLALLQAASDTKTLDLLTRPITAEALATGSDITTDRARRIIEVLQDAGVVRKADDSSPAYVLSPEFGALHAGASGVELATALEASNAALERVHSAFSPPTAYDWESDALVIARDWGVRPTPAARSMFVMAYDALPAYRDRLAAGGPLLDVGSGVGGAALSALVEYPALRAVTVERASDVVEELRQRAQAAGVASRLDIRHSDAQELDDDAVYGVCYWAQAFFPSHTRESTLAGIRSALAPGGLLLAQELAAPADDSTSARLGASLDALVADCRGVLPGVSAEDLAAELRTGGFNGVEVVPTPVGQLVLGRRGQ</sequence>
<dbReference type="InterPro" id="IPR036390">
    <property type="entry name" value="WH_DNA-bd_sf"/>
</dbReference>
<dbReference type="GO" id="GO:0032259">
    <property type="term" value="P:methylation"/>
    <property type="evidence" value="ECO:0007669"/>
    <property type="project" value="UniProtKB-KW"/>
</dbReference>
<keyword evidence="2" id="KW-0808">Transferase</keyword>
<proteinExistence type="predicted"/>
<dbReference type="InterPro" id="IPR029063">
    <property type="entry name" value="SAM-dependent_MTases_sf"/>
</dbReference>
<name>A0A652L5K6_9ACTN</name>
<dbReference type="GO" id="GO:0008168">
    <property type="term" value="F:methyltransferase activity"/>
    <property type="evidence" value="ECO:0007669"/>
    <property type="project" value="UniProtKB-KW"/>
</dbReference>
<dbReference type="SUPFAM" id="SSF53335">
    <property type="entry name" value="S-adenosyl-L-methionine-dependent methyltransferases"/>
    <property type="match status" value="1"/>
</dbReference>
<evidence type="ECO:0000259" key="1">
    <source>
        <dbReference type="Pfam" id="PF13649"/>
    </source>
</evidence>
<keyword evidence="2" id="KW-0489">Methyltransferase</keyword>
<dbReference type="RefSeq" id="WP_147983353.1">
    <property type="nucleotide sequence ID" value="NZ_RDBM01000031.1"/>
</dbReference>
<dbReference type="AlphaFoldDB" id="A0A652L5K6"/>
<evidence type="ECO:0000313" key="2">
    <source>
        <dbReference type="EMBL" id="TXS31353.1"/>
    </source>
</evidence>
<feature type="domain" description="Methyltransferase" evidence="1">
    <location>
        <begin position="177"/>
        <end position="271"/>
    </location>
</feature>
<dbReference type="SUPFAM" id="SSF46785">
    <property type="entry name" value="Winged helix' DNA-binding domain"/>
    <property type="match status" value="1"/>
</dbReference>
<dbReference type="InterPro" id="IPR041698">
    <property type="entry name" value="Methyltransf_25"/>
</dbReference>
<dbReference type="Pfam" id="PF13649">
    <property type="entry name" value="Methyltransf_25"/>
    <property type="match status" value="1"/>
</dbReference>
<gene>
    <name evidence="2" type="ORF">EAO74_09370</name>
</gene>
<dbReference type="Gene3D" id="3.40.50.150">
    <property type="entry name" value="Vaccinia Virus protein VP39"/>
    <property type="match status" value="1"/>
</dbReference>
<organism evidence="2">
    <name type="scientific">Streptomyces sp. gb1(2016)</name>
    <dbReference type="NCBI Taxonomy" id="1828321"/>
    <lineage>
        <taxon>Bacteria</taxon>
        <taxon>Bacillati</taxon>
        <taxon>Actinomycetota</taxon>
        <taxon>Actinomycetes</taxon>
        <taxon>Kitasatosporales</taxon>
        <taxon>Streptomycetaceae</taxon>
        <taxon>Streptomyces</taxon>
    </lineage>
</organism>
<reference evidence="2" key="1">
    <citation type="submission" date="2018-10" db="EMBL/GenBank/DDBJ databases">
        <authorList>
            <person name="Hariharan J."/>
            <person name="Choudoir M.J."/>
            <person name="Diebold P."/>
            <person name="Panke-Buisse K."/>
            <person name="Campbell A.N."/>
            <person name="Buckley D.H."/>
        </authorList>
    </citation>
    <scope>NUCLEOTIDE SEQUENCE</scope>
    <source>
        <strain evidence="2">Gb1</strain>
    </source>
</reference>